<protein>
    <submittedName>
        <fullName evidence="2">Uncharacterized protein</fullName>
    </submittedName>
</protein>
<reference evidence="2" key="1">
    <citation type="submission" date="2023-03" db="EMBL/GenBank/DDBJ databases">
        <title>Massive genome expansion in bonnet fungi (Mycena s.s.) driven by repeated elements and novel gene families across ecological guilds.</title>
        <authorList>
            <consortium name="Lawrence Berkeley National Laboratory"/>
            <person name="Harder C.B."/>
            <person name="Miyauchi S."/>
            <person name="Viragh M."/>
            <person name="Kuo A."/>
            <person name="Thoen E."/>
            <person name="Andreopoulos B."/>
            <person name="Lu D."/>
            <person name="Skrede I."/>
            <person name="Drula E."/>
            <person name="Henrissat B."/>
            <person name="Morin E."/>
            <person name="Kohler A."/>
            <person name="Barry K."/>
            <person name="LaButti K."/>
            <person name="Morin E."/>
            <person name="Salamov A."/>
            <person name="Lipzen A."/>
            <person name="Mereny Z."/>
            <person name="Hegedus B."/>
            <person name="Baldrian P."/>
            <person name="Stursova M."/>
            <person name="Weitz H."/>
            <person name="Taylor A."/>
            <person name="Grigoriev I.V."/>
            <person name="Nagy L.G."/>
            <person name="Martin F."/>
            <person name="Kauserud H."/>
        </authorList>
    </citation>
    <scope>NUCLEOTIDE SEQUENCE</scope>
    <source>
        <strain evidence="2">CBHHK002</strain>
    </source>
</reference>
<keyword evidence="1" id="KW-0472">Membrane</keyword>
<feature type="transmembrane region" description="Helical" evidence="1">
    <location>
        <begin position="238"/>
        <end position="257"/>
    </location>
</feature>
<keyword evidence="1" id="KW-0812">Transmembrane</keyword>
<feature type="transmembrane region" description="Helical" evidence="1">
    <location>
        <begin position="45"/>
        <end position="71"/>
    </location>
</feature>
<evidence type="ECO:0000313" key="2">
    <source>
        <dbReference type="EMBL" id="KAJ7352133.1"/>
    </source>
</evidence>
<feature type="non-terminal residue" evidence="2">
    <location>
        <position position="1"/>
    </location>
</feature>
<feature type="transmembrane region" description="Helical" evidence="1">
    <location>
        <begin position="91"/>
        <end position="109"/>
    </location>
</feature>
<dbReference type="Proteomes" id="UP001218218">
    <property type="component" value="Unassembled WGS sequence"/>
</dbReference>
<keyword evidence="3" id="KW-1185">Reference proteome</keyword>
<evidence type="ECO:0000256" key="1">
    <source>
        <dbReference type="SAM" id="Phobius"/>
    </source>
</evidence>
<gene>
    <name evidence="2" type="ORF">DFH08DRAFT_990264</name>
</gene>
<accession>A0AAD7A8K4</accession>
<dbReference type="EMBL" id="JARIHO010000012">
    <property type="protein sequence ID" value="KAJ7352133.1"/>
    <property type="molecule type" value="Genomic_DNA"/>
</dbReference>
<evidence type="ECO:0000313" key="3">
    <source>
        <dbReference type="Proteomes" id="UP001218218"/>
    </source>
</evidence>
<organism evidence="2 3">
    <name type="scientific">Mycena albidolilacea</name>
    <dbReference type="NCBI Taxonomy" id="1033008"/>
    <lineage>
        <taxon>Eukaryota</taxon>
        <taxon>Fungi</taxon>
        <taxon>Dikarya</taxon>
        <taxon>Basidiomycota</taxon>
        <taxon>Agaricomycotina</taxon>
        <taxon>Agaricomycetes</taxon>
        <taxon>Agaricomycetidae</taxon>
        <taxon>Agaricales</taxon>
        <taxon>Marasmiineae</taxon>
        <taxon>Mycenaceae</taxon>
        <taxon>Mycena</taxon>
    </lineage>
</organism>
<comment type="caution">
    <text evidence="2">The sequence shown here is derived from an EMBL/GenBank/DDBJ whole genome shotgun (WGS) entry which is preliminary data.</text>
</comment>
<feature type="transmembrane region" description="Helical" evidence="1">
    <location>
        <begin position="6"/>
        <end position="33"/>
    </location>
</feature>
<feature type="transmembrane region" description="Helical" evidence="1">
    <location>
        <begin position="196"/>
        <end position="217"/>
    </location>
</feature>
<feature type="transmembrane region" description="Helical" evidence="1">
    <location>
        <begin position="143"/>
        <end position="164"/>
    </location>
</feature>
<keyword evidence="1" id="KW-1133">Transmembrane helix</keyword>
<name>A0AAD7A8K4_9AGAR</name>
<proteinExistence type="predicted"/>
<sequence>PISTRVVLGLIIPGLVLITALLALYGYAAWNLVSRRYLDRVSFRLLAYSLVANLVFGVSFTMSTLGGYHGWRCSLSSFITNNINGQAMEKYYVAGTTLICLICNVLPYASGNLGHVLIPAETCWYNSANTAIRFRWFIGTQTSWMIITVVGEVGAFLIILGYLVTHEIYLLRCPLHTEATYSSGGAGSTILKFRNIILRIGLYPLASFVLNLTAAVIDLHEFRKHEMGARKSTKLDMILLLVNAATCAGRPLIYGLLAATDPSFIRALNALRHPEAESPTQFNGRSYCLSTIVDIPLDDTYSHDGETLHNDRAQQERMRAAQESSTVPERDLGMRKEWRSYLEHEMNAAATRLSISRPAPTLSTIDVDLITTEPI</sequence>
<dbReference type="AlphaFoldDB" id="A0AAD7A8K4"/>